<organism evidence="1 2">
    <name type="scientific">Synaphobranchus kaupii</name>
    <name type="common">Kaup's arrowtooth eel</name>
    <dbReference type="NCBI Taxonomy" id="118154"/>
    <lineage>
        <taxon>Eukaryota</taxon>
        <taxon>Metazoa</taxon>
        <taxon>Chordata</taxon>
        <taxon>Craniata</taxon>
        <taxon>Vertebrata</taxon>
        <taxon>Euteleostomi</taxon>
        <taxon>Actinopterygii</taxon>
        <taxon>Neopterygii</taxon>
        <taxon>Teleostei</taxon>
        <taxon>Anguilliformes</taxon>
        <taxon>Synaphobranchidae</taxon>
        <taxon>Synaphobranchus</taxon>
    </lineage>
</organism>
<keyword evidence="2" id="KW-1185">Reference proteome</keyword>
<accession>A0A9Q1EES2</accession>
<gene>
    <name evidence="1" type="ORF">SKAU_G00364180</name>
</gene>
<evidence type="ECO:0000313" key="2">
    <source>
        <dbReference type="Proteomes" id="UP001152622"/>
    </source>
</evidence>
<dbReference type="Proteomes" id="UP001152622">
    <property type="component" value="Chromosome 18"/>
</dbReference>
<protein>
    <submittedName>
        <fullName evidence="1">Uncharacterized protein</fullName>
    </submittedName>
</protein>
<sequence length="94" mass="9995">MACVKWITSSGKRHVPLAHGKSNRSDPNGVAVANLATSTPLSTALEISSVSIAQLFHPYFLSPAFHPMPISYCSEDDAELDEMWGGGEGPRPGV</sequence>
<comment type="caution">
    <text evidence="1">The sequence shown here is derived from an EMBL/GenBank/DDBJ whole genome shotgun (WGS) entry which is preliminary data.</text>
</comment>
<reference evidence="1" key="1">
    <citation type="journal article" date="2023" name="Science">
        <title>Genome structures resolve the early diversification of teleost fishes.</title>
        <authorList>
            <person name="Parey E."/>
            <person name="Louis A."/>
            <person name="Montfort J."/>
            <person name="Bouchez O."/>
            <person name="Roques C."/>
            <person name="Iampietro C."/>
            <person name="Lluch J."/>
            <person name="Castinel A."/>
            <person name="Donnadieu C."/>
            <person name="Desvignes T."/>
            <person name="Floi Bucao C."/>
            <person name="Jouanno E."/>
            <person name="Wen M."/>
            <person name="Mejri S."/>
            <person name="Dirks R."/>
            <person name="Jansen H."/>
            <person name="Henkel C."/>
            <person name="Chen W.J."/>
            <person name="Zahm M."/>
            <person name="Cabau C."/>
            <person name="Klopp C."/>
            <person name="Thompson A.W."/>
            <person name="Robinson-Rechavi M."/>
            <person name="Braasch I."/>
            <person name="Lecointre G."/>
            <person name="Bobe J."/>
            <person name="Postlethwait J.H."/>
            <person name="Berthelot C."/>
            <person name="Roest Crollius H."/>
            <person name="Guiguen Y."/>
        </authorList>
    </citation>
    <scope>NUCLEOTIDE SEQUENCE</scope>
    <source>
        <strain evidence="1">WJC10195</strain>
    </source>
</reference>
<name>A0A9Q1EES2_SYNKA</name>
<dbReference type="AlphaFoldDB" id="A0A9Q1EES2"/>
<proteinExistence type="predicted"/>
<evidence type="ECO:0000313" key="1">
    <source>
        <dbReference type="EMBL" id="KAJ8337452.1"/>
    </source>
</evidence>
<dbReference type="EMBL" id="JAINUF010000018">
    <property type="protein sequence ID" value="KAJ8337452.1"/>
    <property type="molecule type" value="Genomic_DNA"/>
</dbReference>